<evidence type="ECO:0000256" key="2">
    <source>
        <dbReference type="ARBA" id="ARBA00022723"/>
    </source>
</evidence>
<dbReference type="Pfam" id="PF03328">
    <property type="entry name" value="HpcH_HpaI"/>
    <property type="match status" value="1"/>
</dbReference>
<dbReference type="Gene3D" id="3.20.20.60">
    <property type="entry name" value="Phosphoenolpyruvate-binding domains"/>
    <property type="match status" value="1"/>
</dbReference>
<evidence type="ECO:0000313" key="5">
    <source>
        <dbReference type="EMBL" id="QUX21098.1"/>
    </source>
</evidence>
<keyword evidence="6" id="KW-1185">Reference proteome</keyword>
<reference evidence="5 6" key="1">
    <citation type="submission" date="2021-05" db="EMBL/GenBank/DDBJ databases">
        <title>Direct Submission.</title>
        <authorList>
            <person name="Li K."/>
            <person name="Gao J."/>
        </authorList>
    </citation>
    <scope>NUCLEOTIDE SEQUENCE [LARGE SCALE GENOMIC DNA]</scope>
    <source>
        <strain evidence="5 6">Mg02</strain>
    </source>
</reference>
<comment type="cofactor">
    <cofactor evidence="1">
        <name>Mg(2+)</name>
        <dbReference type="ChEBI" id="CHEBI:18420"/>
    </cofactor>
</comment>
<protein>
    <submittedName>
        <fullName evidence="5">CoA ester lyase</fullName>
    </submittedName>
</protein>
<keyword evidence="2" id="KW-0479">Metal-binding</keyword>
<dbReference type="PIRSF" id="PIRSF015582">
    <property type="entry name" value="Cit_lyase_B"/>
    <property type="match status" value="1"/>
</dbReference>
<keyword evidence="5" id="KW-0456">Lyase</keyword>
<dbReference type="InterPro" id="IPR011206">
    <property type="entry name" value="Citrate_lyase_beta/mcl1/mcl2"/>
</dbReference>
<sequence length="272" mass="28142">MRPPLTWLYVPADRPDRVARALDSDADVVIVDLEDAVAPARKDEARAAAARLLAGADRPTQLRINHPDTPWHAGDLAALAGLPAAVGARLPKVESPDQVRDLAARLPGRPLHPLLESALGVERAFEIAAASPAVASLGLGEADLSSDLRADGDAALAWARGRTVVAARAAGLPPPAMSVYPRVGDPEGLAASCAAGRALGFCGRAAIHPAQLPVIRAAFLPTPDEVDRARTVLARVAEAADAGVGAIALPDGTFLDRAMLDRARATLALADR</sequence>
<proteinExistence type="predicted"/>
<name>A0ABX8BL05_9ACTN</name>
<dbReference type="SUPFAM" id="SSF51621">
    <property type="entry name" value="Phosphoenolpyruvate/pyruvate domain"/>
    <property type="match status" value="1"/>
</dbReference>
<accession>A0ABX8BL05</accession>
<dbReference type="InterPro" id="IPR040442">
    <property type="entry name" value="Pyrv_kinase-like_dom_sf"/>
</dbReference>
<evidence type="ECO:0000256" key="3">
    <source>
        <dbReference type="ARBA" id="ARBA00022842"/>
    </source>
</evidence>
<dbReference type="Proteomes" id="UP000676079">
    <property type="component" value="Chromosome"/>
</dbReference>
<dbReference type="EMBL" id="CP074133">
    <property type="protein sequence ID" value="QUX21098.1"/>
    <property type="molecule type" value="Genomic_DNA"/>
</dbReference>
<keyword evidence="3" id="KW-0460">Magnesium</keyword>
<dbReference type="GO" id="GO:0016829">
    <property type="term" value="F:lyase activity"/>
    <property type="evidence" value="ECO:0007669"/>
    <property type="project" value="UniProtKB-KW"/>
</dbReference>
<dbReference type="RefSeq" id="WP_220562302.1">
    <property type="nucleotide sequence ID" value="NZ_CP074133.1"/>
</dbReference>
<evidence type="ECO:0000313" key="6">
    <source>
        <dbReference type="Proteomes" id="UP000676079"/>
    </source>
</evidence>
<dbReference type="InterPro" id="IPR005000">
    <property type="entry name" value="Aldolase/citrate-lyase_domain"/>
</dbReference>
<organism evidence="5 6">
    <name type="scientific">Nocardiopsis changdeensis</name>
    <dbReference type="NCBI Taxonomy" id="2831969"/>
    <lineage>
        <taxon>Bacteria</taxon>
        <taxon>Bacillati</taxon>
        <taxon>Actinomycetota</taxon>
        <taxon>Actinomycetes</taxon>
        <taxon>Streptosporangiales</taxon>
        <taxon>Nocardiopsidaceae</taxon>
        <taxon>Nocardiopsis</taxon>
    </lineage>
</organism>
<gene>
    <name evidence="5" type="ORF">KGD84_21965</name>
</gene>
<dbReference type="PANTHER" id="PTHR32308:SF10">
    <property type="entry name" value="CITRATE LYASE SUBUNIT BETA"/>
    <property type="match status" value="1"/>
</dbReference>
<feature type="domain" description="HpcH/HpaI aldolase/citrate lyase" evidence="4">
    <location>
        <begin position="7"/>
        <end position="209"/>
    </location>
</feature>
<evidence type="ECO:0000259" key="4">
    <source>
        <dbReference type="Pfam" id="PF03328"/>
    </source>
</evidence>
<dbReference type="PANTHER" id="PTHR32308">
    <property type="entry name" value="LYASE BETA SUBUNIT, PUTATIVE (AFU_ORTHOLOGUE AFUA_4G13030)-RELATED"/>
    <property type="match status" value="1"/>
</dbReference>
<dbReference type="InterPro" id="IPR015813">
    <property type="entry name" value="Pyrv/PenolPyrv_kinase-like_dom"/>
</dbReference>
<evidence type="ECO:0000256" key="1">
    <source>
        <dbReference type="ARBA" id="ARBA00001946"/>
    </source>
</evidence>